<dbReference type="GO" id="GO:0030672">
    <property type="term" value="C:synaptic vesicle membrane"/>
    <property type="evidence" value="ECO:0007669"/>
    <property type="project" value="UniProtKB-SubCell"/>
</dbReference>
<evidence type="ECO:0000313" key="16">
    <source>
        <dbReference type="Ensembl" id="ENSACIP00000020800.1"/>
    </source>
</evidence>
<protein>
    <submittedName>
        <fullName evidence="16">Uncharacterized protein</fullName>
    </submittedName>
</protein>
<keyword evidence="12" id="KW-0968">Cytoplasmic vesicle</keyword>
<evidence type="ECO:0000256" key="9">
    <source>
        <dbReference type="ARBA" id="ARBA00023054"/>
    </source>
</evidence>
<dbReference type="AlphaFoldDB" id="A0A3Q0SKG8"/>
<dbReference type="STRING" id="61819.ENSACIP00000020800"/>
<dbReference type="GO" id="GO:0005634">
    <property type="term" value="C:nucleus"/>
    <property type="evidence" value="ECO:0007669"/>
    <property type="project" value="UniProtKB-SubCell"/>
</dbReference>
<evidence type="ECO:0000256" key="14">
    <source>
        <dbReference type="ARBA" id="ARBA00037798"/>
    </source>
</evidence>
<keyword evidence="7" id="KW-0256">Endoplasmic reticulum</keyword>
<evidence type="ECO:0000256" key="2">
    <source>
        <dbReference type="ARBA" id="ARBA00004125"/>
    </source>
</evidence>
<proteinExistence type="inferred from homology"/>
<keyword evidence="17" id="KW-1185">Reference proteome</keyword>
<dbReference type="Proteomes" id="UP000261340">
    <property type="component" value="Unplaced"/>
</dbReference>
<dbReference type="Ensembl" id="ENSACIT00000021341.1">
    <property type="protein sequence ID" value="ENSACIP00000020800.1"/>
    <property type="gene ID" value="ENSACIG00000016160.1"/>
</dbReference>
<evidence type="ECO:0000256" key="13">
    <source>
        <dbReference type="ARBA" id="ARBA00034105"/>
    </source>
</evidence>
<dbReference type="GO" id="GO:0014069">
    <property type="term" value="C:postsynaptic density"/>
    <property type="evidence" value="ECO:0007669"/>
    <property type="project" value="UniProtKB-SubCell"/>
</dbReference>
<dbReference type="GO" id="GO:0010008">
    <property type="term" value="C:endosome membrane"/>
    <property type="evidence" value="ECO:0007669"/>
    <property type="project" value="UniProtKB-SubCell"/>
</dbReference>
<dbReference type="PANTHER" id="PTHR16294:SF5">
    <property type="entry name" value="DYSBINDIN"/>
    <property type="match status" value="1"/>
</dbReference>
<evidence type="ECO:0000256" key="8">
    <source>
        <dbReference type="ARBA" id="ARBA00023018"/>
    </source>
</evidence>
<evidence type="ECO:0000256" key="12">
    <source>
        <dbReference type="ARBA" id="ARBA00023329"/>
    </source>
</evidence>
<dbReference type="GO" id="GO:0033162">
    <property type="term" value="C:melanosome membrane"/>
    <property type="evidence" value="ECO:0007669"/>
    <property type="project" value="UniProtKB-SubCell"/>
</dbReference>
<evidence type="ECO:0000256" key="15">
    <source>
        <dbReference type="ARBA" id="ARBA00037838"/>
    </source>
</evidence>
<evidence type="ECO:0000256" key="5">
    <source>
        <dbReference type="ARBA" id="ARBA00022490"/>
    </source>
</evidence>
<reference evidence="16" key="1">
    <citation type="submission" date="2025-08" db="UniProtKB">
        <authorList>
            <consortium name="Ensembl"/>
        </authorList>
    </citation>
    <scope>IDENTIFICATION</scope>
</reference>
<evidence type="ECO:0000256" key="6">
    <source>
        <dbReference type="ARBA" id="ARBA00022753"/>
    </source>
</evidence>
<dbReference type="GO" id="GO:0060155">
    <property type="term" value="P:platelet dense granule organization"/>
    <property type="evidence" value="ECO:0007669"/>
    <property type="project" value="TreeGrafter"/>
</dbReference>
<comment type="subcellular location">
    <subcellularLocation>
        <location evidence="15">Cytoplasmic vesicle</location>
        <location evidence="15">Secretory vesicle</location>
        <location evidence="15">Synaptic vesicle membrane</location>
        <topology evidence="15">Peripheral membrane protein</topology>
        <orientation evidence="15">Cytoplasmic side</orientation>
    </subcellularLocation>
    <subcellularLocation>
        <location evidence="3">Endoplasmic reticulum</location>
    </subcellularLocation>
    <subcellularLocation>
        <location evidence="2">Endosome membrane</location>
        <topology evidence="2">Peripheral membrane protein</topology>
        <orientation evidence="2">Cytoplasmic side</orientation>
    </subcellularLocation>
    <subcellularLocation>
        <location evidence="14">Melanosome membrane</location>
        <topology evidence="14">Peripheral membrane protein</topology>
        <orientation evidence="14">Cytoplasmic side</orientation>
    </subcellularLocation>
    <subcellularLocation>
        <location evidence="1">Nucleus</location>
    </subcellularLocation>
    <subcellularLocation>
        <location evidence="13">Postsynaptic density</location>
    </subcellularLocation>
</comment>
<comment type="similarity">
    <text evidence="4">Belongs to the dysbindin family.</text>
</comment>
<dbReference type="GO" id="GO:0048490">
    <property type="term" value="P:anterograde synaptic vesicle transport"/>
    <property type="evidence" value="ECO:0007669"/>
    <property type="project" value="TreeGrafter"/>
</dbReference>
<keyword evidence="8" id="KW-0770">Synapse</keyword>
<dbReference type="GO" id="GO:0031175">
    <property type="term" value="P:neuron projection development"/>
    <property type="evidence" value="ECO:0007669"/>
    <property type="project" value="TreeGrafter"/>
</dbReference>
<dbReference type="InterPro" id="IPR007531">
    <property type="entry name" value="Dysbindin"/>
</dbReference>
<evidence type="ECO:0000256" key="7">
    <source>
        <dbReference type="ARBA" id="ARBA00022824"/>
    </source>
</evidence>
<evidence type="ECO:0000256" key="3">
    <source>
        <dbReference type="ARBA" id="ARBA00004240"/>
    </source>
</evidence>
<sequence length="65" mass="7619">TSLFFSPSSFKTLGDKSRNTKMKRRPRFEEHLPQFSAGLEILNRYEDGWFLLHKRTKDCAQAAEV</sequence>
<keyword evidence="5" id="KW-0963">Cytoplasm</keyword>
<evidence type="ECO:0000256" key="10">
    <source>
        <dbReference type="ARBA" id="ARBA00023136"/>
    </source>
</evidence>
<dbReference type="GO" id="GO:0031083">
    <property type="term" value="C:BLOC-1 complex"/>
    <property type="evidence" value="ECO:0007669"/>
    <property type="project" value="TreeGrafter"/>
</dbReference>
<name>A0A3Q0SKG8_AMPCI</name>
<evidence type="ECO:0000256" key="4">
    <source>
        <dbReference type="ARBA" id="ARBA00008686"/>
    </source>
</evidence>
<dbReference type="GO" id="GO:0005886">
    <property type="term" value="C:plasma membrane"/>
    <property type="evidence" value="ECO:0007669"/>
    <property type="project" value="TreeGrafter"/>
</dbReference>
<keyword evidence="9" id="KW-0175">Coiled coil</keyword>
<dbReference type="GO" id="GO:1904115">
    <property type="term" value="C:axon cytoplasm"/>
    <property type="evidence" value="ECO:0007669"/>
    <property type="project" value="GOC"/>
</dbReference>
<dbReference type="GO" id="GO:0005783">
    <property type="term" value="C:endoplasmic reticulum"/>
    <property type="evidence" value="ECO:0007669"/>
    <property type="project" value="UniProtKB-SubCell"/>
</dbReference>
<evidence type="ECO:0000256" key="1">
    <source>
        <dbReference type="ARBA" id="ARBA00004123"/>
    </source>
</evidence>
<evidence type="ECO:0000256" key="11">
    <source>
        <dbReference type="ARBA" id="ARBA00023242"/>
    </source>
</evidence>
<evidence type="ECO:0000313" key="17">
    <source>
        <dbReference type="Proteomes" id="UP000261340"/>
    </source>
</evidence>
<keyword evidence="6" id="KW-0967">Endosome</keyword>
<keyword evidence="10" id="KW-0472">Membrane</keyword>
<accession>A0A3Q0SKG8</accession>
<dbReference type="GO" id="GO:2000300">
    <property type="term" value="P:regulation of synaptic vesicle exocytosis"/>
    <property type="evidence" value="ECO:0007669"/>
    <property type="project" value="TreeGrafter"/>
</dbReference>
<keyword evidence="11" id="KW-0539">Nucleus</keyword>
<reference evidence="16" key="2">
    <citation type="submission" date="2025-09" db="UniProtKB">
        <authorList>
            <consortium name="Ensembl"/>
        </authorList>
    </citation>
    <scope>IDENTIFICATION</scope>
</reference>
<organism evidence="16 17">
    <name type="scientific">Amphilophus citrinellus</name>
    <name type="common">Midas cichlid</name>
    <name type="synonym">Cichlasoma citrinellum</name>
    <dbReference type="NCBI Taxonomy" id="61819"/>
    <lineage>
        <taxon>Eukaryota</taxon>
        <taxon>Metazoa</taxon>
        <taxon>Chordata</taxon>
        <taxon>Craniata</taxon>
        <taxon>Vertebrata</taxon>
        <taxon>Euteleostomi</taxon>
        <taxon>Actinopterygii</taxon>
        <taxon>Neopterygii</taxon>
        <taxon>Teleostei</taxon>
        <taxon>Neoteleostei</taxon>
        <taxon>Acanthomorphata</taxon>
        <taxon>Ovalentaria</taxon>
        <taxon>Cichlomorphae</taxon>
        <taxon>Cichliformes</taxon>
        <taxon>Cichlidae</taxon>
        <taxon>New World cichlids</taxon>
        <taxon>Cichlasomatinae</taxon>
        <taxon>Heroini</taxon>
        <taxon>Amphilophus</taxon>
    </lineage>
</organism>
<dbReference type="PANTHER" id="PTHR16294">
    <property type="entry name" value="DYSTROBREVIN BINDING PROTEIN 1 DYSBINDIN"/>
    <property type="match status" value="1"/>
</dbReference>